<protein>
    <submittedName>
        <fullName evidence="4">Arylamine N-acetyltransferase</fullName>
    </submittedName>
</protein>
<organism evidence="4 5">
    <name type="scientific">Saccharothrix violaceirubra</name>
    <dbReference type="NCBI Taxonomy" id="413306"/>
    <lineage>
        <taxon>Bacteria</taxon>
        <taxon>Bacillati</taxon>
        <taxon>Actinomycetota</taxon>
        <taxon>Actinomycetes</taxon>
        <taxon>Pseudonocardiales</taxon>
        <taxon>Pseudonocardiaceae</taxon>
        <taxon>Saccharothrix</taxon>
    </lineage>
</organism>
<evidence type="ECO:0000256" key="1">
    <source>
        <dbReference type="ARBA" id="ARBA00006547"/>
    </source>
</evidence>
<dbReference type="InterPro" id="IPR053710">
    <property type="entry name" value="Arylamine_NAT_domain_sf"/>
</dbReference>
<dbReference type="Proteomes" id="UP000542674">
    <property type="component" value="Unassembled WGS sequence"/>
</dbReference>
<dbReference type="RefSeq" id="WP_184669302.1">
    <property type="nucleotide sequence ID" value="NZ_BAABAI010000029.1"/>
</dbReference>
<dbReference type="EMBL" id="JACHJS010000001">
    <property type="protein sequence ID" value="MBB4965675.1"/>
    <property type="molecule type" value="Genomic_DNA"/>
</dbReference>
<dbReference type="Gene3D" id="3.30.2140.20">
    <property type="match status" value="1"/>
</dbReference>
<dbReference type="GO" id="GO:0016407">
    <property type="term" value="F:acetyltransferase activity"/>
    <property type="evidence" value="ECO:0007669"/>
    <property type="project" value="InterPro"/>
</dbReference>
<feature type="region of interest" description="Disordered" evidence="3">
    <location>
        <begin position="142"/>
        <end position="173"/>
    </location>
</feature>
<keyword evidence="5" id="KW-1185">Reference proteome</keyword>
<name>A0A7W7WVU2_9PSEU</name>
<reference evidence="4 5" key="1">
    <citation type="submission" date="2020-08" db="EMBL/GenBank/DDBJ databases">
        <title>Sequencing the genomes of 1000 actinobacteria strains.</title>
        <authorList>
            <person name="Klenk H.-P."/>
        </authorList>
    </citation>
    <scope>NUCLEOTIDE SEQUENCE [LARGE SCALE GENOMIC DNA]</scope>
    <source>
        <strain evidence="4 5">DSM 45084</strain>
    </source>
</reference>
<dbReference type="InterPro" id="IPR038765">
    <property type="entry name" value="Papain-like_cys_pep_sf"/>
</dbReference>
<sequence>MSPDVRPDLAGLRVLQRAMTGSVSYENIDIQLRVPLSLAADDLVDKIVTRRRGGFRYEKHALFFLLLRALGFDVTAVRGAIERESRGDSAWRNPMPLLVALDGARWIVDGGLGDGFVEPVPLRTGAHARSRQHYRVERLGDDLWRPHHHPGGSTPPGDVRFGDHAPGPRPPWT</sequence>
<dbReference type="AlphaFoldDB" id="A0A7W7WVU2"/>
<gene>
    <name evidence="4" type="ORF">F4559_003034</name>
</gene>
<dbReference type="PANTHER" id="PTHR11786">
    <property type="entry name" value="N-HYDROXYARYLAMINE O-ACETYLTRANSFERASE"/>
    <property type="match status" value="1"/>
</dbReference>
<dbReference type="Pfam" id="PF00797">
    <property type="entry name" value="Acetyltransf_2"/>
    <property type="match status" value="1"/>
</dbReference>
<dbReference type="PANTHER" id="PTHR11786:SF0">
    <property type="entry name" value="ARYLAMINE N-ACETYLTRANSFERASE 4-RELATED"/>
    <property type="match status" value="1"/>
</dbReference>
<accession>A0A7W7WVU2</accession>
<dbReference type="InterPro" id="IPR001447">
    <property type="entry name" value="Arylamine_N-AcTrfase"/>
</dbReference>
<keyword evidence="4" id="KW-0808">Transferase</keyword>
<comment type="caution">
    <text evidence="4">The sequence shown here is derived from an EMBL/GenBank/DDBJ whole genome shotgun (WGS) entry which is preliminary data.</text>
</comment>
<proteinExistence type="inferred from homology"/>
<dbReference type="PRINTS" id="PR01543">
    <property type="entry name" value="ANATRNSFRASE"/>
</dbReference>
<dbReference type="SUPFAM" id="SSF54001">
    <property type="entry name" value="Cysteine proteinases"/>
    <property type="match status" value="1"/>
</dbReference>
<comment type="similarity">
    <text evidence="1 2">Belongs to the arylamine N-acetyltransferase family.</text>
</comment>
<evidence type="ECO:0000256" key="3">
    <source>
        <dbReference type="SAM" id="MobiDB-lite"/>
    </source>
</evidence>
<evidence type="ECO:0000256" key="2">
    <source>
        <dbReference type="RuleBase" id="RU003452"/>
    </source>
</evidence>
<evidence type="ECO:0000313" key="4">
    <source>
        <dbReference type="EMBL" id="MBB4965675.1"/>
    </source>
</evidence>
<evidence type="ECO:0000313" key="5">
    <source>
        <dbReference type="Proteomes" id="UP000542674"/>
    </source>
</evidence>